<dbReference type="RefSeq" id="XP_001746059.1">
    <property type="nucleotide sequence ID" value="XM_001746007.1"/>
</dbReference>
<accession>A9V061</accession>
<dbReference type="Proteomes" id="UP000001357">
    <property type="component" value="Unassembled WGS sequence"/>
</dbReference>
<dbReference type="InParanoid" id="A9V061"/>
<evidence type="ECO:0000313" key="8">
    <source>
        <dbReference type="Proteomes" id="UP000001357"/>
    </source>
</evidence>
<keyword evidence="2 5" id="KW-0813">Transport</keyword>
<evidence type="ECO:0000256" key="4">
    <source>
        <dbReference type="PROSITE-ProRule" id="PRU00259"/>
    </source>
</evidence>
<dbReference type="Gene3D" id="1.25.10.10">
    <property type="entry name" value="Leucine-rich Repeat Variant"/>
    <property type="match status" value="1"/>
</dbReference>
<dbReference type="GO" id="GO:0006606">
    <property type="term" value="P:protein import into nucleus"/>
    <property type="evidence" value="ECO:0007669"/>
    <property type="project" value="InterPro"/>
</dbReference>
<organism evidence="7 8">
    <name type="scientific">Monosiga brevicollis</name>
    <name type="common">Choanoflagellate</name>
    <dbReference type="NCBI Taxonomy" id="81824"/>
    <lineage>
        <taxon>Eukaryota</taxon>
        <taxon>Choanoflagellata</taxon>
        <taxon>Craspedida</taxon>
        <taxon>Salpingoecidae</taxon>
        <taxon>Monosiga</taxon>
    </lineage>
</organism>
<evidence type="ECO:0000256" key="5">
    <source>
        <dbReference type="PROSITE-ProRule" id="PRU00561"/>
    </source>
</evidence>
<dbReference type="EMBL" id="CH991552">
    <property type="protein sequence ID" value="EDQ88954.1"/>
    <property type="molecule type" value="Genomic_DNA"/>
</dbReference>
<evidence type="ECO:0000313" key="7">
    <source>
        <dbReference type="EMBL" id="EDQ88954.1"/>
    </source>
</evidence>
<dbReference type="InterPro" id="IPR000225">
    <property type="entry name" value="Armadillo"/>
</dbReference>
<reference evidence="7 8" key="1">
    <citation type="journal article" date="2008" name="Nature">
        <title>The genome of the choanoflagellate Monosiga brevicollis and the origin of metazoans.</title>
        <authorList>
            <consortium name="JGI Sequencing"/>
            <person name="King N."/>
            <person name="Westbrook M.J."/>
            <person name="Young S.L."/>
            <person name="Kuo A."/>
            <person name="Abedin M."/>
            <person name="Chapman J."/>
            <person name="Fairclough S."/>
            <person name="Hellsten U."/>
            <person name="Isogai Y."/>
            <person name="Letunic I."/>
            <person name="Marr M."/>
            <person name="Pincus D."/>
            <person name="Putnam N."/>
            <person name="Rokas A."/>
            <person name="Wright K.J."/>
            <person name="Zuzow R."/>
            <person name="Dirks W."/>
            <person name="Good M."/>
            <person name="Goodstein D."/>
            <person name="Lemons D."/>
            <person name="Li W."/>
            <person name="Lyons J.B."/>
            <person name="Morris A."/>
            <person name="Nichols S."/>
            <person name="Richter D.J."/>
            <person name="Salamov A."/>
            <person name="Bork P."/>
            <person name="Lim W.A."/>
            <person name="Manning G."/>
            <person name="Miller W.T."/>
            <person name="McGinnis W."/>
            <person name="Shapiro H."/>
            <person name="Tjian R."/>
            <person name="Grigoriev I.V."/>
            <person name="Rokhsar D."/>
        </authorList>
    </citation>
    <scope>NUCLEOTIDE SEQUENCE [LARGE SCALE GENOMIC DNA]</scope>
    <source>
        <strain evidence="8">MX1 / ATCC 50154</strain>
    </source>
</reference>
<dbReference type="InterPro" id="IPR016024">
    <property type="entry name" value="ARM-type_fold"/>
</dbReference>
<dbReference type="GO" id="GO:0061608">
    <property type="term" value="F:nuclear import signal receptor activity"/>
    <property type="evidence" value="ECO:0007669"/>
    <property type="project" value="InterPro"/>
</dbReference>
<feature type="repeat" description="ARM" evidence="4">
    <location>
        <begin position="87"/>
        <end position="129"/>
    </location>
</feature>
<name>A9V061_MONBE</name>
<proteinExistence type="inferred from homology"/>
<dbReference type="PANTHER" id="PTHR23316">
    <property type="entry name" value="IMPORTIN ALPHA"/>
    <property type="match status" value="1"/>
</dbReference>
<dbReference type="Pfam" id="PF00514">
    <property type="entry name" value="Arm"/>
    <property type="match status" value="3"/>
</dbReference>
<evidence type="ECO:0000259" key="6">
    <source>
        <dbReference type="PROSITE" id="PS51214"/>
    </source>
</evidence>
<dbReference type="STRING" id="81824.A9V061"/>
<dbReference type="InterPro" id="IPR036975">
    <property type="entry name" value="Importin-a_IBB_sf"/>
</dbReference>
<dbReference type="OMA" id="MAPAACH"/>
<comment type="similarity">
    <text evidence="1">Belongs to the importin alpha family.</text>
</comment>
<keyword evidence="8" id="KW-1185">Reference proteome</keyword>
<evidence type="ECO:0000256" key="1">
    <source>
        <dbReference type="ARBA" id="ARBA00010394"/>
    </source>
</evidence>
<dbReference type="InterPro" id="IPR002652">
    <property type="entry name" value="Importin-a_IBB"/>
</dbReference>
<gene>
    <name evidence="7" type="ORF">MONBRDRAFT_8482</name>
</gene>
<dbReference type="KEGG" id="mbr:MONBRDRAFT_8482"/>
<evidence type="ECO:0000256" key="3">
    <source>
        <dbReference type="ARBA" id="ARBA00022927"/>
    </source>
</evidence>
<evidence type="ECO:0000256" key="2">
    <source>
        <dbReference type="ARBA" id="ARBA00022448"/>
    </source>
</evidence>
<dbReference type="AlphaFoldDB" id="A9V061"/>
<dbReference type="GeneID" id="5891357"/>
<dbReference type="Gene3D" id="1.20.5.690">
    <property type="entry name" value="Importin-alpha, importin-beta-binding domain"/>
    <property type="match status" value="1"/>
</dbReference>
<dbReference type="PROSITE" id="PS50176">
    <property type="entry name" value="ARM_REPEAT"/>
    <property type="match status" value="1"/>
</dbReference>
<dbReference type="PROSITE" id="PS51214">
    <property type="entry name" value="IBB"/>
    <property type="match status" value="1"/>
</dbReference>
<sequence length="310" mass="34687">MADRMTQYKFKGRDTETMRGKRRDFAVSLRKDKRKEKFDADGQAIAALRPKIENDADPATQMEALVQLRRLLAAPKELPIQATLESGVIGKLVQLLGHQNSDVQYETAWILTNISSGKPHQTAAVVEAQAIIPLCHLLSSPHGKVKDQACWCLGNIAGDGAMLRDTLIQVGALERFLQMLCEEQDLDLLRNVSWTVSNFFRWKNPPAPFEKMSMSLEVLRNCLSEDPEVLSNVCWAICYIAESGEELLDTILKTYGAYFMSLLSLPSHDAQLSHRLYLGAIGWLRIASSPLLIGFSLWLMAPAACHPYSR</sequence>
<dbReference type="SUPFAM" id="SSF48371">
    <property type="entry name" value="ARM repeat"/>
    <property type="match status" value="1"/>
</dbReference>
<dbReference type="eggNOG" id="KOG0166">
    <property type="taxonomic scope" value="Eukaryota"/>
</dbReference>
<protein>
    <recommendedName>
        <fullName evidence="6">IBB domain-containing protein</fullName>
    </recommendedName>
</protein>
<dbReference type="Pfam" id="PF01749">
    <property type="entry name" value="IBB"/>
    <property type="match status" value="1"/>
</dbReference>
<dbReference type="InterPro" id="IPR011989">
    <property type="entry name" value="ARM-like"/>
</dbReference>
<dbReference type="SMART" id="SM00185">
    <property type="entry name" value="ARM"/>
    <property type="match status" value="4"/>
</dbReference>
<feature type="domain" description="IBB" evidence="6">
    <location>
        <begin position="1"/>
        <end position="59"/>
    </location>
</feature>
<keyword evidence="3" id="KW-0653">Protein transport</keyword>